<evidence type="ECO:0000313" key="2">
    <source>
        <dbReference type="Proteomes" id="UP000708208"/>
    </source>
</evidence>
<dbReference type="AlphaFoldDB" id="A0A8J2PH65"/>
<evidence type="ECO:0000313" key="1">
    <source>
        <dbReference type="EMBL" id="CAG7822868.1"/>
    </source>
</evidence>
<gene>
    <name evidence="1" type="ORF">AFUS01_LOCUS33115</name>
</gene>
<dbReference type="EMBL" id="CAJVCH010527709">
    <property type="protein sequence ID" value="CAG7822868.1"/>
    <property type="molecule type" value="Genomic_DNA"/>
</dbReference>
<dbReference type="Proteomes" id="UP000708208">
    <property type="component" value="Unassembled WGS sequence"/>
</dbReference>
<sequence length="50" mass="5757">MRLAGFKLKKEHDCKRYRESYGGCDGPTVGNRYCGERSRLPEVSEIYNSV</sequence>
<accession>A0A8J2PH65</accession>
<comment type="caution">
    <text evidence="1">The sequence shown here is derived from an EMBL/GenBank/DDBJ whole genome shotgun (WGS) entry which is preliminary data.</text>
</comment>
<proteinExistence type="predicted"/>
<keyword evidence="2" id="KW-1185">Reference proteome</keyword>
<reference evidence="1" key="1">
    <citation type="submission" date="2021-06" db="EMBL/GenBank/DDBJ databases">
        <authorList>
            <person name="Hodson N. C."/>
            <person name="Mongue J. A."/>
            <person name="Jaron S. K."/>
        </authorList>
    </citation>
    <scope>NUCLEOTIDE SEQUENCE</scope>
</reference>
<feature type="non-terminal residue" evidence="1">
    <location>
        <position position="50"/>
    </location>
</feature>
<organism evidence="1 2">
    <name type="scientific">Allacma fusca</name>
    <dbReference type="NCBI Taxonomy" id="39272"/>
    <lineage>
        <taxon>Eukaryota</taxon>
        <taxon>Metazoa</taxon>
        <taxon>Ecdysozoa</taxon>
        <taxon>Arthropoda</taxon>
        <taxon>Hexapoda</taxon>
        <taxon>Collembola</taxon>
        <taxon>Symphypleona</taxon>
        <taxon>Sminthuridae</taxon>
        <taxon>Allacma</taxon>
    </lineage>
</organism>
<name>A0A8J2PH65_9HEXA</name>
<protein>
    <submittedName>
        <fullName evidence="1">Uncharacterized protein</fullName>
    </submittedName>
</protein>